<name>A0A6B0UDM4_IXORI</name>
<evidence type="ECO:0000313" key="2">
    <source>
        <dbReference type="EMBL" id="MXU89061.1"/>
    </source>
</evidence>
<keyword evidence="1" id="KW-0472">Membrane</keyword>
<proteinExistence type="predicted"/>
<feature type="transmembrane region" description="Helical" evidence="1">
    <location>
        <begin position="79"/>
        <end position="99"/>
    </location>
</feature>
<accession>A0A6B0UDM4</accession>
<keyword evidence="1" id="KW-1133">Transmembrane helix</keyword>
<evidence type="ECO:0000256" key="1">
    <source>
        <dbReference type="SAM" id="Phobius"/>
    </source>
</evidence>
<organism evidence="2">
    <name type="scientific">Ixodes ricinus</name>
    <name type="common">Common tick</name>
    <name type="synonym">Acarus ricinus</name>
    <dbReference type="NCBI Taxonomy" id="34613"/>
    <lineage>
        <taxon>Eukaryota</taxon>
        <taxon>Metazoa</taxon>
        <taxon>Ecdysozoa</taxon>
        <taxon>Arthropoda</taxon>
        <taxon>Chelicerata</taxon>
        <taxon>Arachnida</taxon>
        <taxon>Acari</taxon>
        <taxon>Parasitiformes</taxon>
        <taxon>Ixodida</taxon>
        <taxon>Ixodoidea</taxon>
        <taxon>Ixodidae</taxon>
        <taxon>Ixodinae</taxon>
        <taxon>Ixodes</taxon>
    </lineage>
</organism>
<sequence>MSAYTLAFLLALRRSSRWSSQMAIRAHVSWMPQRTRGPLLFLAADVCAACATSLSFLRSSSRRALSCSISRVSVSTVSGAWWSTFIVVPSVAIFGVPGADGRRKR</sequence>
<dbReference type="AlphaFoldDB" id="A0A6B0UDM4"/>
<protein>
    <submittedName>
        <fullName evidence="2">Uncharacterized protein</fullName>
    </submittedName>
</protein>
<reference evidence="2" key="1">
    <citation type="submission" date="2019-12" db="EMBL/GenBank/DDBJ databases">
        <title>An insight into the sialome of adult female Ixodes ricinus ticks feeding for 6 days.</title>
        <authorList>
            <person name="Perner J."/>
            <person name="Ribeiro J.M.C."/>
        </authorList>
    </citation>
    <scope>NUCLEOTIDE SEQUENCE</scope>
    <source>
        <strain evidence="2">Semi-engorged</strain>
        <tissue evidence="2">Salivary glands</tissue>
    </source>
</reference>
<feature type="transmembrane region" description="Helical" evidence="1">
    <location>
        <begin position="39"/>
        <end position="58"/>
    </location>
</feature>
<dbReference type="EMBL" id="GIFC01006978">
    <property type="protein sequence ID" value="MXU89061.1"/>
    <property type="molecule type" value="Transcribed_RNA"/>
</dbReference>
<keyword evidence="1" id="KW-0812">Transmembrane</keyword>